<sequence length="172" mass="18761">SKQGGAPSENVPESVDASANQAIPTSSNDSMITEPSLLEASTSIINMNKIAVEKFANPPSASLPDASSIFEASSAHDAVNSVDQTAVTLGTMTTSPGISPICTSSDIGPRRNYRHGRTTYSHEQKLALETAFRLTPYQDVNKRQELAKNINITPLQIMIWFKNRRVRQRMLD</sequence>
<name>A0AAV5SKG9_9BILA</name>
<proteinExistence type="predicted"/>
<reference evidence="10" key="1">
    <citation type="submission" date="2023-10" db="EMBL/GenBank/DDBJ databases">
        <title>Genome assembly of Pristionchus species.</title>
        <authorList>
            <person name="Yoshida K."/>
            <person name="Sommer R.J."/>
        </authorList>
    </citation>
    <scope>NUCLEOTIDE SEQUENCE</scope>
    <source>
        <strain evidence="10">RS0144</strain>
    </source>
</reference>
<dbReference type="CDD" id="cd00086">
    <property type="entry name" value="homeodomain"/>
    <property type="match status" value="1"/>
</dbReference>
<dbReference type="PANTHER" id="PTHR45793:SF5">
    <property type="entry name" value="HOMEOTIC PROTEIN OCELLILESS"/>
    <property type="match status" value="1"/>
</dbReference>
<dbReference type="GO" id="GO:0000981">
    <property type="term" value="F:DNA-binding transcription factor activity, RNA polymerase II-specific"/>
    <property type="evidence" value="ECO:0007669"/>
    <property type="project" value="TreeGrafter"/>
</dbReference>
<dbReference type="InterPro" id="IPR009057">
    <property type="entry name" value="Homeodomain-like_sf"/>
</dbReference>
<dbReference type="GO" id="GO:0005634">
    <property type="term" value="C:nucleus"/>
    <property type="evidence" value="ECO:0007669"/>
    <property type="project" value="UniProtKB-SubCell"/>
</dbReference>
<evidence type="ECO:0000256" key="4">
    <source>
        <dbReference type="ARBA" id="ARBA00023155"/>
    </source>
</evidence>
<keyword evidence="5 6" id="KW-0539">Nucleus</keyword>
<feature type="DNA-binding region" description="Homeobox" evidence="6">
    <location>
        <begin position="113"/>
        <end position="172"/>
    </location>
</feature>
<keyword evidence="4 6" id="KW-0371">Homeobox</keyword>
<evidence type="ECO:0000256" key="6">
    <source>
        <dbReference type="PROSITE-ProRule" id="PRU00108"/>
    </source>
</evidence>
<organism evidence="10 11">
    <name type="scientific">Pristionchus entomophagus</name>
    <dbReference type="NCBI Taxonomy" id="358040"/>
    <lineage>
        <taxon>Eukaryota</taxon>
        <taxon>Metazoa</taxon>
        <taxon>Ecdysozoa</taxon>
        <taxon>Nematoda</taxon>
        <taxon>Chromadorea</taxon>
        <taxon>Rhabditida</taxon>
        <taxon>Rhabditina</taxon>
        <taxon>Diplogasteromorpha</taxon>
        <taxon>Diplogasteroidea</taxon>
        <taxon>Neodiplogasteridae</taxon>
        <taxon>Pristionchus</taxon>
    </lineage>
</organism>
<evidence type="ECO:0000256" key="3">
    <source>
        <dbReference type="ARBA" id="ARBA00023125"/>
    </source>
</evidence>
<keyword evidence="11" id="KW-1185">Reference proteome</keyword>
<comment type="subcellular location">
    <subcellularLocation>
        <location evidence="1 6 7">Nucleus</location>
    </subcellularLocation>
</comment>
<feature type="compositionally biased region" description="Polar residues" evidence="8">
    <location>
        <begin position="17"/>
        <end position="32"/>
    </location>
</feature>
<gene>
    <name evidence="10" type="ORF">PENTCL1PPCAC_4059</name>
</gene>
<dbReference type="InterPro" id="IPR001356">
    <property type="entry name" value="HD"/>
</dbReference>
<feature type="non-terminal residue" evidence="10">
    <location>
        <position position="172"/>
    </location>
</feature>
<evidence type="ECO:0000259" key="9">
    <source>
        <dbReference type="PROSITE" id="PS50071"/>
    </source>
</evidence>
<keyword evidence="3 6" id="KW-0238">DNA-binding</keyword>
<comment type="caution">
    <text evidence="10">The sequence shown here is derived from an EMBL/GenBank/DDBJ whole genome shotgun (WGS) entry which is preliminary data.</text>
</comment>
<accession>A0AAV5SKG9</accession>
<dbReference type="PANTHER" id="PTHR45793">
    <property type="entry name" value="HOMEOBOX PROTEIN"/>
    <property type="match status" value="1"/>
</dbReference>
<dbReference type="GO" id="GO:0000978">
    <property type="term" value="F:RNA polymerase II cis-regulatory region sequence-specific DNA binding"/>
    <property type="evidence" value="ECO:0007669"/>
    <property type="project" value="TreeGrafter"/>
</dbReference>
<feature type="domain" description="Homeobox" evidence="9">
    <location>
        <begin position="111"/>
        <end position="171"/>
    </location>
</feature>
<dbReference type="AlphaFoldDB" id="A0AAV5SKG9"/>
<keyword evidence="2" id="KW-0217">Developmental protein</keyword>
<evidence type="ECO:0000313" key="10">
    <source>
        <dbReference type="EMBL" id="GMS81884.1"/>
    </source>
</evidence>
<evidence type="ECO:0000256" key="1">
    <source>
        <dbReference type="ARBA" id="ARBA00004123"/>
    </source>
</evidence>
<evidence type="ECO:0000256" key="5">
    <source>
        <dbReference type="ARBA" id="ARBA00023242"/>
    </source>
</evidence>
<evidence type="ECO:0000313" key="11">
    <source>
        <dbReference type="Proteomes" id="UP001432027"/>
    </source>
</evidence>
<dbReference type="Proteomes" id="UP001432027">
    <property type="component" value="Unassembled WGS sequence"/>
</dbReference>
<evidence type="ECO:0000256" key="2">
    <source>
        <dbReference type="ARBA" id="ARBA00022473"/>
    </source>
</evidence>
<evidence type="ECO:0000256" key="7">
    <source>
        <dbReference type="RuleBase" id="RU000682"/>
    </source>
</evidence>
<protein>
    <recommendedName>
        <fullName evidence="9">Homeobox domain-containing protein</fullName>
    </recommendedName>
</protein>
<dbReference type="Pfam" id="PF00046">
    <property type="entry name" value="Homeodomain"/>
    <property type="match status" value="1"/>
</dbReference>
<dbReference type="EMBL" id="BTSX01000001">
    <property type="protein sequence ID" value="GMS81884.1"/>
    <property type="molecule type" value="Genomic_DNA"/>
</dbReference>
<evidence type="ECO:0000256" key="8">
    <source>
        <dbReference type="SAM" id="MobiDB-lite"/>
    </source>
</evidence>
<feature type="region of interest" description="Disordered" evidence="8">
    <location>
        <begin position="1"/>
        <end position="32"/>
    </location>
</feature>
<feature type="non-terminal residue" evidence="10">
    <location>
        <position position="1"/>
    </location>
</feature>
<dbReference type="SUPFAM" id="SSF46689">
    <property type="entry name" value="Homeodomain-like"/>
    <property type="match status" value="1"/>
</dbReference>
<dbReference type="SMART" id="SM00389">
    <property type="entry name" value="HOX"/>
    <property type="match status" value="1"/>
</dbReference>
<dbReference type="PROSITE" id="PS50071">
    <property type="entry name" value="HOMEOBOX_2"/>
    <property type="match status" value="1"/>
</dbReference>
<dbReference type="Gene3D" id="1.10.10.60">
    <property type="entry name" value="Homeodomain-like"/>
    <property type="match status" value="1"/>
</dbReference>